<keyword evidence="3" id="KW-1185">Reference proteome</keyword>
<reference evidence="2" key="1">
    <citation type="submission" date="2023-06" db="EMBL/GenBank/DDBJ databases">
        <title>Survivors Of The Sea: Transcriptome response of Skeletonema marinoi to long-term dormancy.</title>
        <authorList>
            <person name="Pinder M.I.M."/>
            <person name="Kourtchenko O."/>
            <person name="Robertson E.K."/>
            <person name="Larsson T."/>
            <person name="Maumus F."/>
            <person name="Osuna-Cruz C.M."/>
            <person name="Vancaester E."/>
            <person name="Stenow R."/>
            <person name="Vandepoele K."/>
            <person name="Ploug H."/>
            <person name="Bruchert V."/>
            <person name="Godhe A."/>
            <person name="Topel M."/>
        </authorList>
    </citation>
    <scope>NUCLEOTIDE SEQUENCE</scope>
    <source>
        <strain evidence="2">R05AC</strain>
    </source>
</reference>
<organism evidence="2 3">
    <name type="scientific">Skeletonema marinoi</name>
    <dbReference type="NCBI Taxonomy" id="267567"/>
    <lineage>
        <taxon>Eukaryota</taxon>
        <taxon>Sar</taxon>
        <taxon>Stramenopiles</taxon>
        <taxon>Ochrophyta</taxon>
        <taxon>Bacillariophyta</taxon>
        <taxon>Coscinodiscophyceae</taxon>
        <taxon>Thalassiosirophycidae</taxon>
        <taxon>Thalassiosirales</taxon>
        <taxon>Skeletonemataceae</taxon>
        <taxon>Skeletonema</taxon>
        <taxon>Skeletonema marinoi-dohrnii complex</taxon>
    </lineage>
</organism>
<gene>
    <name evidence="2" type="ORF">QTG54_003081</name>
</gene>
<sequence length="805" mass="91355">MNADEYEVDGSLRIPRVLCDENAFFRYRPHLSTREQLCWALRTETILRLAKIKGRLGVLSEKSSEDEEEDDIYSRVLKSKYLIDLYPEENNEKQPKIDTSARGHDEYDFSCKAHSQLSFVDVGIDDNFDGLTRIQIEKKKKAGKKRPYYSYNSGEEELACGSDSDDDECNENDKKAANKKNETDMKHIIPPTLLHFRIVLEAYTGYNLGASSTSASCYNSPDTSIPRAAIMGGAVVAALTSFQDEVVVQAFASCGIFTEQGELIDGDIYSEKKQALIKKLHTHFLYLSQPRHMHRPHETRHVEHRSVYSKGDTDIFLQASPLTQALMNIFDGHGISDDQINLIGSYIGNSGRNSICAGDFERYAEIVMGKNGKIKAPDETLFAFAASKHAASFILGTDGEDDAWNQTNFDEVTWPRTSQFIQLDIKADLLGGLFDFDQSIAACAYDGVSVRVAPRAALSLMTNANFVTPFCLEEHRNKQRVVKYSQRGFKPFLVDPYDGRQTQNVACDAVIARKPFLPRGNCRYQSGRQQTWTGEDWDEVLGTQERKLNEGEERMLCCHRLSGDRDEGKYLGDTRSLYEPGDLDRRGARYMYTMKLFERSPGDAIDFFSRRFRWSAEDMILVKEVDPYLRMACQKCKQDYNLIRVVMAKYPDLLKEYDLNDDILHGQFAYSSSNCSSNNVSFEPSFYSGGVFNSTHVRNRARRALKIYAMLQSQSVFELSAYVMKHGSAEGYKKRFVFHCGDYAESDLISTLRKAQRTVLQEPARPPIGLNPERFVEKCGQCQSWLIGNIYGSKDCKSCNDLPKS</sequence>
<proteinExistence type="predicted"/>
<feature type="compositionally biased region" description="Acidic residues" evidence="1">
    <location>
        <begin position="155"/>
        <end position="170"/>
    </location>
</feature>
<protein>
    <submittedName>
        <fullName evidence="2">Uncharacterized protein</fullName>
    </submittedName>
</protein>
<evidence type="ECO:0000313" key="3">
    <source>
        <dbReference type="Proteomes" id="UP001224775"/>
    </source>
</evidence>
<evidence type="ECO:0000313" key="2">
    <source>
        <dbReference type="EMBL" id="KAK1746474.1"/>
    </source>
</evidence>
<feature type="region of interest" description="Disordered" evidence="1">
    <location>
        <begin position="155"/>
        <end position="178"/>
    </location>
</feature>
<dbReference type="Proteomes" id="UP001224775">
    <property type="component" value="Unassembled WGS sequence"/>
</dbReference>
<evidence type="ECO:0000256" key="1">
    <source>
        <dbReference type="SAM" id="MobiDB-lite"/>
    </source>
</evidence>
<name>A0AAD9DHP3_9STRA</name>
<dbReference type="EMBL" id="JATAAI010000004">
    <property type="protein sequence ID" value="KAK1746474.1"/>
    <property type="molecule type" value="Genomic_DNA"/>
</dbReference>
<comment type="caution">
    <text evidence="2">The sequence shown here is derived from an EMBL/GenBank/DDBJ whole genome shotgun (WGS) entry which is preliminary data.</text>
</comment>
<dbReference type="AlphaFoldDB" id="A0AAD9DHP3"/>
<accession>A0AAD9DHP3</accession>